<dbReference type="Proteomes" id="UP000317573">
    <property type="component" value="Unassembled WGS sequence"/>
</dbReference>
<feature type="compositionally biased region" description="Polar residues" evidence="1">
    <location>
        <begin position="1"/>
        <end position="10"/>
    </location>
</feature>
<evidence type="ECO:0000313" key="5">
    <source>
        <dbReference type="Proteomes" id="UP000317573"/>
    </source>
</evidence>
<accession>A0A562EQ17</accession>
<dbReference type="Pfam" id="PF08044">
    <property type="entry name" value="DUF1707"/>
    <property type="match status" value="1"/>
</dbReference>
<comment type="caution">
    <text evidence="4">The sequence shown here is derived from an EMBL/GenBank/DDBJ whole genome shotgun (WGS) entry which is preliminary data.</text>
</comment>
<dbReference type="EMBL" id="VLJT01000002">
    <property type="protein sequence ID" value="TWH24120.1"/>
    <property type="molecule type" value="Genomic_DNA"/>
</dbReference>
<evidence type="ECO:0000313" key="4">
    <source>
        <dbReference type="EMBL" id="TWH24120.1"/>
    </source>
</evidence>
<keyword evidence="2" id="KW-0472">Membrane</keyword>
<keyword evidence="2" id="KW-0812">Transmembrane</keyword>
<keyword evidence="2" id="KW-1133">Transmembrane helix</keyword>
<evidence type="ECO:0000256" key="2">
    <source>
        <dbReference type="SAM" id="Phobius"/>
    </source>
</evidence>
<feature type="region of interest" description="Disordered" evidence="1">
    <location>
        <begin position="95"/>
        <end position="115"/>
    </location>
</feature>
<dbReference type="AlphaFoldDB" id="A0A562EQ17"/>
<feature type="transmembrane region" description="Helical" evidence="2">
    <location>
        <begin position="130"/>
        <end position="149"/>
    </location>
</feature>
<reference evidence="4 5" key="1">
    <citation type="submission" date="2019-07" db="EMBL/GenBank/DDBJ databases">
        <title>Genome sequencing of lignin-degrading bacterial isolates.</title>
        <authorList>
            <person name="Gladden J."/>
        </authorList>
    </citation>
    <scope>NUCLEOTIDE SEQUENCE [LARGE SCALE GENOMIC DNA]</scope>
    <source>
        <strain evidence="4 5">J45</strain>
    </source>
</reference>
<organism evidence="4 5">
    <name type="scientific">Rhodococcus rhodochrous J45</name>
    <dbReference type="NCBI Taxonomy" id="935266"/>
    <lineage>
        <taxon>Bacteria</taxon>
        <taxon>Bacillati</taxon>
        <taxon>Actinomycetota</taxon>
        <taxon>Actinomycetes</taxon>
        <taxon>Mycobacteriales</taxon>
        <taxon>Nocardiaceae</taxon>
        <taxon>Rhodococcus</taxon>
    </lineage>
</organism>
<dbReference type="InterPro" id="IPR012551">
    <property type="entry name" value="DUF1707_SHOCT-like"/>
</dbReference>
<evidence type="ECO:0000259" key="3">
    <source>
        <dbReference type="Pfam" id="PF08044"/>
    </source>
</evidence>
<evidence type="ECO:0000256" key="1">
    <source>
        <dbReference type="SAM" id="MobiDB-lite"/>
    </source>
</evidence>
<feature type="transmembrane region" description="Helical" evidence="2">
    <location>
        <begin position="155"/>
        <end position="172"/>
    </location>
</feature>
<feature type="domain" description="DUF1707" evidence="3">
    <location>
        <begin position="27"/>
        <end position="77"/>
    </location>
</feature>
<name>A0A562EQ17_RHORH</name>
<protein>
    <submittedName>
        <fullName evidence="4">Uncharacterized protein DUF1707</fullName>
    </submittedName>
</protein>
<gene>
    <name evidence="4" type="ORF">L618_001000000840</name>
</gene>
<proteinExistence type="predicted"/>
<feature type="region of interest" description="Disordered" evidence="1">
    <location>
        <begin position="1"/>
        <end position="26"/>
    </location>
</feature>
<sequence length="218" mass="24260">MHQESTTDSESAGKEMTGNSDHDDLLLSDAERMHALNALGEHYAAGRLDSAEFYERSGEISSARTFSALLPSFRGLPGGVPLEQVDGHIRMIPDSSAPAVRHDSSPTAAPQSPEDELASLRERGSMVETLDWIIIGVTLVTFLVLQIALDWSYAWIVWPSLIVTLSVPRLILKYSDDDEKVYEELKKSEAAERKKRLEEASKRIRELEGRRGPETPRS</sequence>